<keyword evidence="2" id="KW-1185">Reference proteome</keyword>
<comment type="caution">
    <text evidence="1">The sequence shown here is derived from an EMBL/GenBank/DDBJ whole genome shotgun (WGS) entry which is preliminary data.</text>
</comment>
<gene>
    <name evidence="1" type="ORF">LITE_LOCUS32765</name>
</gene>
<name>A0AAV0ND80_9ROSI</name>
<dbReference type="EMBL" id="CAMGYJ010000008">
    <property type="protein sequence ID" value="CAI0456440.1"/>
    <property type="molecule type" value="Genomic_DNA"/>
</dbReference>
<evidence type="ECO:0000313" key="1">
    <source>
        <dbReference type="EMBL" id="CAI0456440.1"/>
    </source>
</evidence>
<sequence>MESFFPRRLSSYQKLEYGGEESQDEGGVGHFDGGFIGRPTGRSNLFRFRRVQWRRRRRRSPSSPGFMRVKVSSLIRRKRVVMRMVRASIRKVLKRLKEGHAHFGDLFAGNYLFLQINPTSLKSLQKSYNSTPPGFHFSPRIPQS</sequence>
<reference evidence="1" key="1">
    <citation type="submission" date="2022-08" db="EMBL/GenBank/DDBJ databases">
        <authorList>
            <person name="Gutierrez-Valencia J."/>
        </authorList>
    </citation>
    <scope>NUCLEOTIDE SEQUENCE</scope>
</reference>
<proteinExistence type="predicted"/>
<dbReference type="PANTHER" id="PTHR36795">
    <property type="entry name" value="OS01G0938400 PROTEIN"/>
    <property type="match status" value="1"/>
</dbReference>
<protein>
    <submittedName>
        <fullName evidence="1">Uncharacterized protein</fullName>
    </submittedName>
</protein>
<organism evidence="1 2">
    <name type="scientific">Linum tenue</name>
    <dbReference type="NCBI Taxonomy" id="586396"/>
    <lineage>
        <taxon>Eukaryota</taxon>
        <taxon>Viridiplantae</taxon>
        <taxon>Streptophyta</taxon>
        <taxon>Embryophyta</taxon>
        <taxon>Tracheophyta</taxon>
        <taxon>Spermatophyta</taxon>
        <taxon>Magnoliopsida</taxon>
        <taxon>eudicotyledons</taxon>
        <taxon>Gunneridae</taxon>
        <taxon>Pentapetalae</taxon>
        <taxon>rosids</taxon>
        <taxon>fabids</taxon>
        <taxon>Malpighiales</taxon>
        <taxon>Linaceae</taxon>
        <taxon>Linum</taxon>
    </lineage>
</organism>
<accession>A0AAV0ND80</accession>
<dbReference type="PANTHER" id="PTHR36795:SF2">
    <property type="entry name" value="OS01G0938400 PROTEIN"/>
    <property type="match status" value="1"/>
</dbReference>
<dbReference type="AlphaFoldDB" id="A0AAV0ND80"/>
<dbReference type="Proteomes" id="UP001154282">
    <property type="component" value="Unassembled WGS sequence"/>
</dbReference>
<evidence type="ECO:0000313" key="2">
    <source>
        <dbReference type="Proteomes" id="UP001154282"/>
    </source>
</evidence>